<evidence type="ECO:0000256" key="6">
    <source>
        <dbReference type="NCBIfam" id="TIGR02188"/>
    </source>
</evidence>
<dbReference type="GO" id="GO:0019427">
    <property type="term" value="P:acetyl-CoA biosynthetic process from acetate"/>
    <property type="evidence" value="ECO:0007669"/>
    <property type="project" value="UniProtKB-UniRule"/>
</dbReference>
<dbReference type="GO" id="GO:0016208">
    <property type="term" value="F:AMP binding"/>
    <property type="evidence" value="ECO:0007669"/>
    <property type="project" value="InterPro"/>
</dbReference>
<comment type="caution">
    <text evidence="10">The sequence shown here is derived from an EMBL/GenBank/DDBJ whole genome shotgun (WGS) entry which is preliminary data.</text>
</comment>
<dbReference type="NCBIfam" id="TIGR02188">
    <property type="entry name" value="Ac_CoA_lig_AcsA"/>
    <property type="match status" value="1"/>
</dbReference>
<keyword evidence="4" id="KW-0547">Nucleotide-binding</keyword>
<dbReference type="InterPro" id="IPR045851">
    <property type="entry name" value="AMP-bd_C_sf"/>
</dbReference>
<dbReference type="Gene3D" id="3.30.300.30">
    <property type="match status" value="1"/>
</dbReference>
<evidence type="ECO:0000313" key="10">
    <source>
        <dbReference type="EMBL" id="GGC61642.1"/>
    </source>
</evidence>
<gene>
    <name evidence="10" type="ORF">GCM10007209_24600</name>
</gene>
<dbReference type="Pfam" id="PF00501">
    <property type="entry name" value="AMP-binding"/>
    <property type="match status" value="1"/>
</dbReference>
<dbReference type="EMBL" id="BMCI01000004">
    <property type="protein sequence ID" value="GGC61642.1"/>
    <property type="molecule type" value="Genomic_DNA"/>
</dbReference>
<dbReference type="Proteomes" id="UP000646833">
    <property type="component" value="Unassembled WGS sequence"/>
</dbReference>
<dbReference type="AlphaFoldDB" id="A0A830DYX6"/>
<dbReference type="Pfam" id="PF13193">
    <property type="entry name" value="AMP-binding_C"/>
    <property type="match status" value="1"/>
</dbReference>
<evidence type="ECO:0000256" key="1">
    <source>
        <dbReference type="ARBA" id="ARBA00006432"/>
    </source>
</evidence>
<dbReference type="InterPro" id="IPR032387">
    <property type="entry name" value="ACAS_N"/>
</dbReference>
<evidence type="ECO:0000259" key="7">
    <source>
        <dbReference type="Pfam" id="PF00501"/>
    </source>
</evidence>
<dbReference type="Pfam" id="PF16177">
    <property type="entry name" value="ACAS_N"/>
    <property type="match status" value="1"/>
</dbReference>
<keyword evidence="3" id="KW-0436">Ligase</keyword>
<dbReference type="GO" id="GO:0043955">
    <property type="term" value="F:3-hydroxypropionyl-CoA synthetase activity"/>
    <property type="evidence" value="ECO:0007669"/>
    <property type="project" value="UniProtKB-ARBA"/>
</dbReference>
<dbReference type="InterPro" id="IPR020845">
    <property type="entry name" value="AMP-binding_CS"/>
</dbReference>
<dbReference type="InterPro" id="IPR025110">
    <property type="entry name" value="AMP-bd_C"/>
</dbReference>
<evidence type="ECO:0000313" key="11">
    <source>
        <dbReference type="Proteomes" id="UP000646833"/>
    </source>
</evidence>
<accession>A0A830DYX6</accession>
<evidence type="ECO:0000256" key="2">
    <source>
        <dbReference type="ARBA" id="ARBA00013275"/>
    </source>
</evidence>
<feature type="domain" description="Acetyl-coenzyme A synthetase N-terminal" evidence="9">
    <location>
        <begin position="34"/>
        <end position="86"/>
    </location>
</feature>
<dbReference type="PROSITE" id="PS00455">
    <property type="entry name" value="AMP_BINDING"/>
    <property type="match status" value="1"/>
</dbReference>
<dbReference type="FunFam" id="3.40.50.12780:FF:000001">
    <property type="entry name" value="Acetyl-coenzyme A synthetase"/>
    <property type="match status" value="1"/>
</dbReference>
<feature type="domain" description="AMP-dependent synthetase/ligase" evidence="7">
    <location>
        <begin position="93"/>
        <end position="477"/>
    </location>
</feature>
<dbReference type="PANTHER" id="PTHR24095:SF14">
    <property type="entry name" value="ACETYL-COENZYME A SYNTHETASE 1"/>
    <property type="match status" value="1"/>
</dbReference>
<dbReference type="EC" id="6.2.1.1" evidence="2 6"/>
<organism evidence="10 11">
    <name type="scientific">Haloferax sulfurifontis</name>
    <dbReference type="NCBI Taxonomy" id="255616"/>
    <lineage>
        <taxon>Archaea</taxon>
        <taxon>Methanobacteriati</taxon>
        <taxon>Methanobacteriota</taxon>
        <taxon>Stenosarchaea group</taxon>
        <taxon>Halobacteria</taxon>
        <taxon>Halobacteriales</taxon>
        <taxon>Haloferacaceae</taxon>
        <taxon>Haloferax</taxon>
    </lineage>
</organism>
<name>A0A830DYX6_9EURY</name>
<comment type="similarity">
    <text evidence="1">Belongs to the ATP-dependent AMP-binding enzyme family.</text>
</comment>
<dbReference type="GO" id="GO:0003987">
    <property type="term" value="F:acetate-CoA ligase activity"/>
    <property type="evidence" value="ECO:0007669"/>
    <property type="project" value="UniProtKB-UniRule"/>
</dbReference>
<evidence type="ECO:0000259" key="8">
    <source>
        <dbReference type="Pfam" id="PF13193"/>
    </source>
</evidence>
<feature type="domain" description="AMP-binding enzyme C-terminal" evidence="8">
    <location>
        <begin position="547"/>
        <end position="625"/>
    </location>
</feature>
<dbReference type="RefSeq" id="WP_188424009.1">
    <property type="nucleotide sequence ID" value="NZ_BMCI01000004.1"/>
</dbReference>
<reference evidence="10" key="2">
    <citation type="submission" date="2020-09" db="EMBL/GenBank/DDBJ databases">
        <authorList>
            <person name="Sun Q."/>
            <person name="Sedlacek I."/>
        </authorList>
    </citation>
    <scope>NUCLEOTIDE SEQUENCE</scope>
    <source>
        <strain evidence="10">CCM 7217</strain>
    </source>
</reference>
<sequence length="662" mass="74309">MADGDTELEARLVEQEEFEPSEEFVAQANVSDPAVYDEFEENWPDCWERAAEMLDWDEEYDEVLDDSNPPFYKWFTGGKLNVSYNCVDRHVENGDKNRVAIKWEGEHGETRTYTYQDLYREVNEFAAALRDLGVEEDDVVTLYMPMIPELPIAMLACARIGAPHSVVFGGFSADALATRMNSADSRFLVTCDGYYRRGDPLDHLDKANEGLDGVDHGVDATVVVDRLGDDGFGHDLKGNQHDWDDLLDEHAGERIDPVERDAEDMLFLMYTSGTTGQPKGVKHTTGGYLAYAAWTSHAVLDIEKEDTYWCSADIGWITGHSYIVYGPMALGTTTVMYEGTPDFPNRDRLWDIIEKYAVDIFYTAPTAIRAFMKWGSRFPEQHDLSSLRLLGTVGEPINPRAWKWYYKHIGNEDCPVVDTWWQTETGGMMITTLPGVKKMKPGSAGPPLPGIDAQIVDTSGKQVDAGRAGYLTVNRPWPGMLRTLYKNDERFIQEYWQEYSDVDSDDPDDWVYFPEDGAKIDGDDYITILGRVDDVINVSGHRLGTMEIESAIVGVEGVAEAAVVGGNHEVKGEAVYAYVITEEGQDEDDEMRARIIEGVEDAIGPIARPEMVVFTPELPKTRSGKIMRRLLEEIANGEELGDTTTLRNPEVVESIQRQVEGE</sequence>
<dbReference type="GO" id="GO:0005524">
    <property type="term" value="F:ATP binding"/>
    <property type="evidence" value="ECO:0007669"/>
    <property type="project" value="UniProtKB-KW"/>
</dbReference>
<evidence type="ECO:0000256" key="5">
    <source>
        <dbReference type="ARBA" id="ARBA00022840"/>
    </source>
</evidence>
<dbReference type="InterPro" id="IPR042099">
    <property type="entry name" value="ANL_N_sf"/>
</dbReference>
<evidence type="ECO:0000256" key="4">
    <source>
        <dbReference type="ARBA" id="ARBA00022741"/>
    </source>
</evidence>
<protein>
    <recommendedName>
        <fullName evidence="2 6">Acetate--CoA ligase</fullName>
        <ecNumber evidence="2 6">6.2.1.1</ecNumber>
    </recommendedName>
</protein>
<reference evidence="10" key="1">
    <citation type="journal article" date="2014" name="Int. J. Syst. Evol. Microbiol.">
        <title>Complete genome sequence of Corynebacterium casei LMG S-19264T (=DSM 44701T), isolated from a smear-ripened cheese.</title>
        <authorList>
            <consortium name="US DOE Joint Genome Institute (JGI-PGF)"/>
            <person name="Walter F."/>
            <person name="Albersmeier A."/>
            <person name="Kalinowski J."/>
            <person name="Ruckert C."/>
        </authorList>
    </citation>
    <scope>NUCLEOTIDE SEQUENCE</scope>
    <source>
        <strain evidence="10">CCM 7217</strain>
    </source>
</reference>
<evidence type="ECO:0000259" key="9">
    <source>
        <dbReference type="Pfam" id="PF16177"/>
    </source>
</evidence>
<evidence type="ECO:0000256" key="3">
    <source>
        <dbReference type="ARBA" id="ARBA00022598"/>
    </source>
</evidence>
<dbReference type="InterPro" id="IPR011904">
    <property type="entry name" value="Ac_CoA_lig"/>
</dbReference>
<keyword evidence="5" id="KW-0067">ATP-binding</keyword>
<dbReference type="GO" id="GO:0043427">
    <property type="term" value="P:carbon fixation by 3-hydroxypropionate cycle"/>
    <property type="evidence" value="ECO:0007669"/>
    <property type="project" value="UniProtKB-ARBA"/>
</dbReference>
<dbReference type="Gene3D" id="3.40.50.12780">
    <property type="entry name" value="N-terminal domain of ligase-like"/>
    <property type="match status" value="1"/>
</dbReference>
<proteinExistence type="inferred from homology"/>
<dbReference type="NCBIfam" id="NF001208">
    <property type="entry name" value="PRK00174.1"/>
    <property type="match status" value="1"/>
</dbReference>
<dbReference type="InterPro" id="IPR000873">
    <property type="entry name" value="AMP-dep_synth/lig_dom"/>
</dbReference>
<dbReference type="SUPFAM" id="SSF56801">
    <property type="entry name" value="Acetyl-CoA synthetase-like"/>
    <property type="match status" value="1"/>
</dbReference>
<dbReference type="PANTHER" id="PTHR24095">
    <property type="entry name" value="ACETYL-COENZYME A SYNTHETASE"/>
    <property type="match status" value="1"/>
</dbReference>